<accession>A0ABY5GP81</accession>
<evidence type="ECO:0000256" key="2">
    <source>
        <dbReference type="SAM" id="MobiDB-lite"/>
    </source>
</evidence>
<gene>
    <name evidence="3" type="ORF">NNL38_16910</name>
</gene>
<name>A0ABY5GP81_9GAMM</name>
<feature type="region of interest" description="Disordered" evidence="2">
    <location>
        <begin position="46"/>
        <end position="67"/>
    </location>
</feature>
<proteinExistence type="predicted"/>
<keyword evidence="4" id="KW-1185">Reference proteome</keyword>
<protein>
    <submittedName>
        <fullName evidence="3">Chromosome partitioning protein ParA</fullName>
    </submittedName>
</protein>
<dbReference type="Proteomes" id="UP001057998">
    <property type="component" value="Chromosome 2"/>
</dbReference>
<evidence type="ECO:0000256" key="1">
    <source>
        <dbReference type="SAM" id="Coils"/>
    </source>
</evidence>
<evidence type="ECO:0000313" key="4">
    <source>
        <dbReference type="Proteomes" id="UP001057998"/>
    </source>
</evidence>
<dbReference type="EMBL" id="CP101509">
    <property type="protein sequence ID" value="UTV30966.1"/>
    <property type="molecule type" value="Genomic_DNA"/>
</dbReference>
<reference evidence="3" key="1">
    <citation type="submission" date="2022-07" db="EMBL/GenBank/DDBJ databases">
        <title>Genome sequencing of Photobacterium atrarenae GJH2-4.</title>
        <authorList>
            <person name="Park S.-J."/>
        </authorList>
    </citation>
    <scope>NUCLEOTIDE SEQUENCE</scope>
    <source>
        <strain evidence="3">GJH2-4</strain>
    </source>
</reference>
<dbReference type="RefSeq" id="WP_255392330.1">
    <property type="nucleotide sequence ID" value="NZ_CP101509.1"/>
</dbReference>
<evidence type="ECO:0000313" key="3">
    <source>
        <dbReference type="EMBL" id="UTV30966.1"/>
    </source>
</evidence>
<keyword evidence="1" id="KW-0175">Coiled coil</keyword>
<organism evidence="3 4">
    <name type="scientific">Photobacterium atrarenae</name>
    <dbReference type="NCBI Taxonomy" id="865757"/>
    <lineage>
        <taxon>Bacteria</taxon>
        <taxon>Pseudomonadati</taxon>
        <taxon>Pseudomonadota</taxon>
        <taxon>Gammaproteobacteria</taxon>
        <taxon>Vibrionales</taxon>
        <taxon>Vibrionaceae</taxon>
        <taxon>Photobacterium</taxon>
    </lineage>
</organism>
<feature type="coiled-coil region" evidence="1">
    <location>
        <begin position="285"/>
        <end position="319"/>
    </location>
</feature>
<sequence>MAALQPVGSLPGIGGDQVMGRVSLIAMLAALAGIFWVLESGGDNHSAAARGSEAPAPGEVTAGDERDLPVTVTTQSVATTPTLGQIQVTGSQLSVSASFEAQSKTLNQASGRELRDALETFWLACSQQGNCSEHLAVLKEALSAERYALLADYLVRKDAWQQILGELDLAQNPEIAERVEIVKTQARMVWGAEADELFADEFALYDFKLESRALADSSPEAFIDSYLQLVDRWQSHSDALAIESNTGLYEQAVALIPAHYTALQRQEVTAQLAQLYLSESEQVAIAQRRQEVAQQTQQVRDYQSELSQLKQELADQRATTYASMPEVQWQSYSQQQIADFRQAFFAP</sequence>